<evidence type="ECO:0000313" key="3">
    <source>
        <dbReference type="Proteomes" id="UP000650616"/>
    </source>
</evidence>
<gene>
    <name evidence="1" type="ORF">CCAL12919_02180</name>
    <name evidence="2" type="ORF">CCAL9337_04365</name>
</gene>
<dbReference type="EMBL" id="JADBHS010000003">
    <property type="protein sequence ID" value="MBE2985946.1"/>
    <property type="molecule type" value="Genomic_DNA"/>
</dbReference>
<organism evidence="2 3">
    <name type="scientific">Campylobacter californiensis</name>
    <dbReference type="NCBI Taxonomy" id="1032243"/>
    <lineage>
        <taxon>Bacteria</taxon>
        <taxon>Pseudomonadati</taxon>
        <taxon>Campylobacterota</taxon>
        <taxon>Epsilonproteobacteria</taxon>
        <taxon>Campylobacterales</taxon>
        <taxon>Campylobacteraceae</taxon>
        <taxon>Campylobacter</taxon>
    </lineage>
</organism>
<accession>A0AAW3ZY23</accession>
<keyword evidence="3" id="KW-1185">Reference proteome</keyword>
<comment type="caution">
    <text evidence="2">The sequence shown here is derived from an EMBL/GenBank/DDBJ whole genome shotgun (WGS) entry which is preliminary data.</text>
</comment>
<reference evidence="1 4" key="2">
    <citation type="submission" date="2020-10" db="EMBL/GenBank/DDBJ databases">
        <title>Campylobacter californiensis sp. nov. isolated from cattle and feral swine in California.</title>
        <authorList>
            <person name="Miller W.G."/>
        </authorList>
    </citation>
    <scope>NUCLEOTIDE SEQUENCE [LARGE SCALE GENOMIC DNA]</scope>
    <source>
        <strain evidence="1 4">RM12919</strain>
    </source>
</reference>
<evidence type="ECO:0008006" key="5">
    <source>
        <dbReference type="Google" id="ProtNLM"/>
    </source>
</evidence>
<dbReference type="AlphaFoldDB" id="A0AAW3ZY23"/>
<protein>
    <recommendedName>
        <fullName evidence="5">YolD-like protein</fullName>
    </recommendedName>
</protein>
<sequence>MKNDRAKIFSSFNPLSTLSKALREQERQASQKLEIDEAKAYENLEILSTLKPGDNISLTYHDGFDCIHLSGLTTQINLKLQKINIAKTEINFNDIYDITKNS</sequence>
<proteinExistence type="predicted"/>
<evidence type="ECO:0000313" key="4">
    <source>
        <dbReference type="Proteomes" id="UP001318760"/>
    </source>
</evidence>
<dbReference type="Proteomes" id="UP000650616">
    <property type="component" value="Unassembled WGS sequence"/>
</dbReference>
<reference evidence="2 3" key="1">
    <citation type="submission" date="2015-08" db="EMBL/GenBank/DDBJ databases">
        <title>Comparative genomics of the Campylobacter concisus group.</title>
        <authorList>
            <person name="Yee E."/>
            <person name="Chapman M.H."/>
            <person name="Huynh S."/>
            <person name="Bono J.L."/>
            <person name="On S.L."/>
            <person name="St Leger J."/>
            <person name="Foster G."/>
            <person name="Parker C.T."/>
            <person name="Miller W.G."/>
        </authorList>
    </citation>
    <scope>NUCLEOTIDE SEQUENCE [LARGE SCALE GENOMIC DNA]</scope>
    <source>
        <strain evidence="2 3">RM9337</strain>
    </source>
</reference>
<dbReference type="Proteomes" id="UP001318760">
    <property type="component" value="Unassembled WGS sequence"/>
</dbReference>
<evidence type="ECO:0000313" key="1">
    <source>
        <dbReference type="EMBL" id="MBE2985946.1"/>
    </source>
</evidence>
<name>A0AAW3ZY23_9BACT</name>
<evidence type="ECO:0000313" key="2">
    <source>
        <dbReference type="EMBL" id="MBE3607965.1"/>
    </source>
</evidence>
<dbReference type="EMBL" id="LIWG01000004">
    <property type="protein sequence ID" value="MBE3607965.1"/>
    <property type="molecule type" value="Genomic_DNA"/>
</dbReference>